<proteinExistence type="predicted"/>
<dbReference type="EMBL" id="PVWO01000150">
    <property type="protein sequence ID" value="PSB56020.1"/>
    <property type="molecule type" value="Genomic_DNA"/>
</dbReference>
<dbReference type="GO" id="GO:0004386">
    <property type="term" value="F:helicase activity"/>
    <property type="evidence" value="ECO:0007669"/>
    <property type="project" value="UniProtKB-KW"/>
</dbReference>
<dbReference type="RefSeq" id="WP_106305327.1">
    <property type="nucleotide sequence ID" value="NZ_PVWO01000150.1"/>
</dbReference>
<dbReference type="InterPro" id="IPR006555">
    <property type="entry name" value="ATP-dep_Helicase_C"/>
</dbReference>
<accession>A0A2T1GEU9</accession>
<reference evidence="2 3" key="1">
    <citation type="submission" date="2018-03" db="EMBL/GenBank/DDBJ databases">
        <title>The ancient ancestry and fast evolution of plastids.</title>
        <authorList>
            <person name="Moore K.R."/>
            <person name="Magnabosco C."/>
            <person name="Momper L."/>
            <person name="Gold D.A."/>
            <person name="Bosak T."/>
            <person name="Fournier G.P."/>
        </authorList>
    </citation>
    <scope>NUCLEOTIDE SEQUENCE [LARGE SCALE GENOMIC DNA]</scope>
    <source>
        <strain evidence="2 3">CCALA 037</strain>
    </source>
</reference>
<organism evidence="2 3">
    <name type="scientific">Chamaesiphon polymorphus CCALA 037</name>
    <dbReference type="NCBI Taxonomy" id="2107692"/>
    <lineage>
        <taxon>Bacteria</taxon>
        <taxon>Bacillati</taxon>
        <taxon>Cyanobacteriota</taxon>
        <taxon>Cyanophyceae</taxon>
        <taxon>Gomontiellales</taxon>
        <taxon>Chamaesiphonaceae</taxon>
        <taxon>Chamaesiphon</taxon>
    </lineage>
</organism>
<evidence type="ECO:0000313" key="2">
    <source>
        <dbReference type="EMBL" id="PSB56020.1"/>
    </source>
</evidence>
<keyword evidence="2" id="KW-0378">Hydrolase</keyword>
<dbReference type="Proteomes" id="UP000238937">
    <property type="component" value="Unassembled WGS sequence"/>
</dbReference>
<sequence>MSQPIEVTTHVILRDLLRHQPEIVSWNHHLTMTRLVAQALRRSTSALIQTGIPTHRQQGTYRLSYLIPALLWQGSVTIAIPTAIRERLVERELPQLQQWLGTSKPVYCSDTPPPPEFAGLWITDPQSWLSLQLSAPDAVACNPIAIDGADELENWAQTLLTIELTPQDWDELRLSQPPAIAAQIVSLRISWLSALWQRPLNPYNCYLLDAGDRLSIESLSKILSQDIPPQWQQFYRELDKPDRLVWAKLDRTRGTFILAITPIDLVAELTPIWQRQPSILIASAVDLNNKAIGYRQELGLGEMTSVKFPLDRQNDLFKLYIPRWMPMPNTSKFQPILVDEIKHLLHLINSRSKFVVILIQDTPLKAQLAAILAAEWGSRVQVERTDLNASNILISGWEFWQHHQDDLPTPELMIIATLPIPSLEDPLVAAKVSFYKQQKQDWFRLYLLPTGLRILHRAIAPMRSAQGIVAIFDNRIDRRIYGQQVLASLNPNQRINYLDLNWLDSA</sequence>
<evidence type="ECO:0000313" key="3">
    <source>
        <dbReference type="Proteomes" id="UP000238937"/>
    </source>
</evidence>
<keyword evidence="2" id="KW-0347">Helicase</keyword>
<evidence type="ECO:0000259" key="1">
    <source>
        <dbReference type="Pfam" id="PF13307"/>
    </source>
</evidence>
<dbReference type="AlphaFoldDB" id="A0A2T1GEU9"/>
<gene>
    <name evidence="2" type="ORF">C7B77_13235</name>
</gene>
<dbReference type="Pfam" id="PF13307">
    <property type="entry name" value="Helicase_C_2"/>
    <property type="match status" value="1"/>
</dbReference>
<feature type="domain" description="ATP-dependent helicase C-terminal" evidence="1">
    <location>
        <begin position="412"/>
        <end position="491"/>
    </location>
</feature>
<keyword evidence="2" id="KW-0547">Nucleotide-binding</keyword>
<protein>
    <submittedName>
        <fullName evidence="2">Helicase</fullName>
    </submittedName>
</protein>
<keyword evidence="3" id="KW-1185">Reference proteome</keyword>
<name>A0A2T1GEU9_9CYAN</name>
<keyword evidence="2" id="KW-0067">ATP-binding</keyword>
<comment type="caution">
    <text evidence="2">The sequence shown here is derived from an EMBL/GenBank/DDBJ whole genome shotgun (WGS) entry which is preliminary data.</text>
</comment>
<dbReference type="OrthoDB" id="474751at2"/>